<reference evidence="1" key="1">
    <citation type="submission" date="2022-11" db="EMBL/GenBank/DDBJ databases">
        <authorList>
            <person name="Hyden B.L."/>
            <person name="Feng K."/>
            <person name="Yates T."/>
            <person name="Jawdy S."/>
            <person name="Smart L.B."/>
            <person name="Muchero W."/>
        </authorList>
    </citation>
    <scope>NUCLEOTIDE SEQUENCE</scope>
    <source>
        <tissue evidence="1">Shoot tip</tissue>
    </source>
</reference>
<reference evidence="1" key="2">
    <citation type="journal article" date="2023" name="Int. J. Mol. Sci.">
        <title>De Novo Assembly and Annotation of 11 Diverse Shrub Willow (Salix) Genomes Reveals Novel Gene Organization in Sex-Linked Regions.</title>
        <authorList>
            <person name="Hyden B."/>
            <person name="Feng K."/>
            <person name="Yates T.B."/>
            <person name="Jawdy S."/>
            <person name="Cereghino C."/>
            <person name="Smart L.B."/>
            <person name="Muchero W."/>
        </authorList>
    </citation>
    <scope>NUCLEOTIDE SEQUENCE [LARGE SCALE GENOMIC DNA]</scope>
    <source>
        <tissue evidence="1">Shoot tip</tissue>
    </source>
</reference>
<keyword evidence="2" id="KW-1185">Reference proteome</keyword>
<dbReference type="EMBL" id="JAPFFL010000004">
    <property type="protein sequence ID" value="KAJ6730836.1"/>
    <property type="molecule type" value="Genomic_DNA"/>
</dbReference>
<evidence type="ECO:0000313" key="1">
    <source>
        <dbReference type="EMBL" id="KAJ6730836.1"/>
    </source>
</evidence>
<evidence type="ECO:0000313" key="2">
    <source>
        <dbReference type="Proteomes" id="UP001151529"/>
    </source>
</evidence>
<dbReference type="Proteomes" id="UP001151529">
    <property type="component" value="Chromosome 2"/>
</dbReference>
<accession>A0A9Q0UIW8</accession>
<dbReference type="AlphaFoldDB" id="A0A9Q0UIW8"/>
<gene>
    <name evidence="1" type="ORF">OIU85_021609</name>
</gene>
<sequence length="152" mass="16893">MGFHVQSSVAIKCDLHLEWGTCRVTNHCGVCSPRRHVIGFVNIVALRFLCSGNVPGFFTARAILVLRVSSLLLIRWPSGNGLIMVARVKLTSWLKSACQFFILTKMTLGFDQCNGALYFDYVASGQKGLNGHCIIYVIPWFVTCEEMEIACS</sequence>
<organism evidence="1 2">
    <name type="scientific">Salix viminalis</name>
    <name type="common">Common osier</name>
    <name type="synonym">Basket willow</name>
    <dbReference type="NCBI Taxonomy" id="40686"/>
    <lineage>
        <taxon>Eukaryota</taxon>
        <taxon>Viridiplantae</taxon>
        <taxon>Streptophyta</taxon>
        <taxon>Embryophyta</taxon>
        <taxon>Tracheophyta</taxon>
        <taxon>Spermatophyta</taxon>
        <taxon>Magnoliopsida</taxon>
        <taxon>eudicotyledons</taxon>
        <taxon>Gunneridae</taxon>
        <taxon>Pentapetalae</taxon>
        <taxon>rosids</taxon>
        <taxon>fabids</taxon>
        <taxon>Malpighiales</taxon>
        <taxon>Salicaceae</taxon>
        <taxon>Saliceae</taxon>
        <taxon>Salix</taxon>
    </lineage>
</organism>
<comment type="caution">
    <text evidence="1">The sequence shown here is derived from an EMBL/GenBank/DDBJ whole genome shotgun (WGS) entry which is preliminary data.</text>
</comment>
<proteinExistence type="predicted"/>
<protein>
    <submittedName>
        <fullName evidence="1">Uncharacterized protein</fullName>
    </submittedName>
</protein>
<name>A0A9Q0UIW8_SALVM</name>